<evidence type="ECO:0000259" key="2">
    <source>
        <dbReference type="Pfam" id="PF00188"/>
    </source>
</evidence>
<reference evidence="3 4" key="1">
    <citation type="journal article" date="2016" name="Nat. Commun.">
        <title>Thousands of microbial genomes shed light on interconnected biogeochemical processes in an aquifer system.</title>
        <authorList>
            <person name="Anantharaman K."/>
            <person name="Brown C.T."/>
            <person name="Hug L.A."/>
            <person name="Sharon I."/>
            <person name="Castelle C.J."/>
            <person name="Probst A.J."/>
            <person name="Thomas B.C."/>
            <person name="Singh A."/>
            <person name="Wilkins M.J."/>
            <person name="Karaoz U."/>
            <person name="Brodie E.L."/>
            <person name="Williams K.H."/>
            <person name="Hubbard S.S."/>
            <person name="Banfield J.F."/>
        </authorList>
    </citation>
    <scope>NUCLEOTIDE SEQUENCE [LARGE SCALE GENOMIC DNA]</scope>
</reference>
<dbReference type="AlphaFoldDB" id="A0A1F7J3H4"/>
<dbReference type="EMBL" id="MGAQ01000020">
    <property type="protein sequence ID" value="OGK50171.1"/>
    <property type="molecule type" value="Genomic_DNA"/>
</dbReference>
<name>A0A1F7J3H4_9BACT</name>
<dbReference type="CDD" id="cd05379">
    <property type="entry name" value="CAP_bacterial"/>
    <property type="match status" value="1"/>
</dbReference>
<organism evidence="3 4">
    <name type="scientific">Candidatus Roizmanbacteria bacterium RIFCSPLOWO2_01_FULL_40_42</name>
    <dbReference type="NCBI Taxonomy" id="1802066"/>
    <lineage>
        <taxon>Bacteria</taxon>
        <taxon>Candidatus Roizmaniibacteriota</taxon>
    </lineage>
</organism>
<accession>A0A1F7J3H4</accession>
<sequence>MIKNIRDRFHYLFIPSEKNNFRAKTIQHDFLTYYLAVAFLFVFIIRGFGGTVSHILGIATDITVDKLLEYTNQERQRNNLPVLSYNQKLSDAASRKAEDMLAKNYWAHFSPDGGTPWDFVLNSGYSYELAGENLAKNFLFSKNVIDAWMNSPTHRENMLRSEYSDVGYAVVNGVLNGEQTTLVVQIFGKPSVSNTAVAPRITPAEPFVTPQPQEAIVAAAATKNSASPQLAFSGVSAKVAYAFILFLTIAIAIDFFVASRLDIVRLHGKSLAHFIFLIAIFAGLFLFITKGAIL</sequence>
<feature type="transmembrane region" description="Helical" evidence="1">
    <location>
        <begin position="30"/>
        <end position="49"/>
    </location>
</feature>
<evidence type="ECO:0000256" key="1">
    <source>
        <dbReference type="SAM" id="Phobius"/>
    </source>
</evidence>
<evidence type="ECO:0000313" key="3">
    <source>
        <dbReference type="EMBL" id="OGK50171.1"/>
    </source>
</evidence>
<gene>
    <name evidence="3" type="ORF">A3B50_00085</name>
</gene>
<dbReference type="PANTHER" id="PTHR31157">
    <property type="entry name" value="SCP DOMAIN-CONTAINING PROTEIN"/>
    <property type="match status" value="1"/>
</dbReference>
<dbReference type="PANTHER" id="PTHR31157:SF1">
    <property type="entry name" value="SCP DOMAIN-CONTAINING PROTEIN"/>
    <property type="match status" value="1"/>
</dbReference>
<dbReference type="Pfam" id="PF00188">
    <property type="entry name" value="CAP"/>
    <property type="match status" value="1"/>
</dbReference>
<keyword evidence="1" id="KW-0472">Membrane</keyword>
<dbReference type="Gene3D" id="3.40.33.10">
    <property type="entry name" value="CAP"/>
    <property type="match status" value="1"/>
</dbReference>
<keyword evidence="1" id="KW-1133">Transmembrane helix</keyword>
<proteinExistence type="predicted"/>
<dbReference type="InterPro" id="IPR014044">
    <property type="entry name" value="CAP_dom"/>
</dbReference>
<dbReference type="Proteomes" id="UP000178558">
    <property type="component" value="Unassembled WGS sequence"/>
</dbReference>
<protein>
    <recommendedName>
        <fullName evidence="2">SCP domain-containing protein</fullName>
    </recommendedName>
</protein>
<dbReference type="InterPro" id="IPR035940">
    <property type="entry name" value="CAP_sf"/>
</dbReference>
<comment type="caution">
    <text evidence="3">The sequence shown here is derived from an EMBL/GenBank/DDBJ whole genome shotgun (WGS) entry which is preliminary data.</text>
</comment>
<keyword evidence="1" id="KW-0812">Transmembrane</keyword>
<feature type="transmembrane region" description="Helical" evidence="1">
    <location>
        <begin position="271"/>
        <end position="293"/>
    </location>
</feature>
<evidence type="ECO:0000313" key="4">
    <source>
        <dbReference type="Proteomes" id="UP000178558"/>
    </source>
</evidence>
<feature type="transmembrane region" description="Helical" evidence="1">
    <location>
        <begin position="239"/>
        <end position="259"/>
    </location>
</feature>
<feature type="domain" description="SCP" evidence="2">
    <location>
        <begin position="68"/>
        <end position="178"/>
    </location>
</feature>
<dbReference type="SUPFAM" id="SSF55797">
    <property type="entry name" value="PR-1-like"/>
    <property type="match status" value="1"/>
</dbReference>